<reference evidence="5 6" key="1">
    <citation type="submission" date="2019-12" db="EMBL/GenBank/DDBJ databases">
        <title>Devosia maris sp. nov., isolated from the deep seawater.</title>
        <authorList>
            <person name="Liu Y."/>
        </authorList>
    </citation>
    <scope>NUCLEOTIDE SEQUENCE [LARGE SCALE GENOMIC DNA]</scope>
    <source>
        <strain evidence="5 6">L53-10-65</strain>
    </source>
</reference>
<dbReference type="SUPFAM" id="SSF53822">
    <property type="entry name" value="Periplasmic binding protein-like I"/>
    <property type="match status" value="1"/>
</dbReference>
<keyword evidence="6" id="KW-1185">Reference proteome</keyword>
<keyword evidence="2" id="KW-0732">Signal</keyword>
<dbReference type="Gene3D" id="3.40.50.2300">
    <property type="match status" value="2"/>
</dbReference>
<dbReference type="InterPro" id="IPR051010">
    <property type="entry name" value="BCAA_transport"/>
</dbReference>
<dbReference type="InterPro" id="IPR028081">
    <property type="entry name" value="Leu-bd"/>
</dbReference>
<sequence>MKMEDKGARWSRRAVMAGLASALAACSPGGLQWGSRSFSLPWAGDGANTGGLPPIASAPKEQFGRGRVNVALLLPLSGNAALSQLGTALANAAKLAIQFIEANPNIGENITISLRDTGDSAAGATSAANAAVAEGVKLILGPVTAEQVSAAGQVARTANVPLIGFANNSAVAMPGVYVLNILPETEMKRAVRYLRDQGRRGPAGIFPATPYGEALATAFRQQAIAAGFNPGAVYTFSAISEAQQIMDQAKPLVERGAIDALVMPDRASAPAFASLLAQAGATTETVQLVGSADWANDPALLGNPALAGAIFPAVDEAGLNAIRADYAARFGTNPPQMATIVYTATILANVNTLSLATPPYESSLLTNPAGFAGRDGLFRLHANGRSDYALVIRQINAGGATRTVDGAKL</sequence>
<keyword evidence="3" id="KW-0813">Transport</keyword>
<dbReference type="GO" id="GO:0006865">
    <property type="term" value="P:amino acid transport"/>
    <property type="evidence" value="ECO:0007669"/>
    <property type="project" value="UniProtKB-KW"/>
</dbReference>
<accession>A0A7X3FR93</accession>
<evidence type="ECO:0000256" key="1">
    <source>
        <dbReference type="ARBA" id="ARBA00010062"/>
    </source>
</evidence>
<dbReference type="EMBL" id="WQRF01000002">
    <property type="protein sequence ID" value="MVS99145.1"/>
    <property type="molecule type" value="Genomic_DNA"/>
</dbReference>
<name>A0A7X3FR93_9HYPH</name>
<proteinExistence type="inferred from homology"/>
<dbReference type="Pfam" id="PF13458">
    <property type="entry name" value="Peripla_BP_6"/>
    <property type="match status" value="1"/>
</dbReference>
<evidence type="ECO:0000259" key="4">
    <source>
        <dbReference type="Pfam" id="PF13458"/>
    </source>
</evidence>
<comment type="similarity">
    <text evidence="1">Belongs to the leucine-binding protein family.</text>
</comment>
<feature type="domain" description="Leucine-binding protein" evidence="4">
    <location>
        <begin position="68"/>
        <end position="345"/>
    </location>
</feature>
<protein>
    <submittedName>
        <fullName evidence="5">ABC transporter substrate-binding protein</fullName>
    </submittedName>
</protein>
<evidence type="ECO:0000256" key="3">
    <source>
        <dbReference type="ARBA" id="ARBA00022970"/>
    </source>
</evidence>
<dbReference type="PANTHER" id="PTHR30483">
    <property type="entry name" value="LEUCINE-SPECIFIC-BINDING PROTEIN"/>
    <property type="match status" value="1"/>
</dbReference>
<dbReference type="PROSITE" id="PS51257">
    <property type="entry name" value="PROKAR_LIPOPROTEIN"/>
    <property type="match status" value="1"/>
</dbReference>
<organism evidence="5 6">
    <name type="scientific">Devosia marina</name>
    <dbReference type="NCBI Taxonomy" id="2683198"/>
    <lineage>
        <taxon>Bacteria</taxon>
        <taxon>Pseudomonadati</taxon>
        <taxon>Pseudomonadota</taxon>
        <taxon>Alphaproteobacteria</taxon>
        <taxon>Hyphomicrobiales</taxon>
        <taxon>Devosiaceae</taxon>
        <taxon>Devosia</taxon>
    </lineage>
</organism>
<evidence type="ECO:0000313" key="5">
    <source>
        <dbReference type="EMBL" id="MVS99145.1"/>
    </source>
</evidence>
<dbReference type="PANTHER" id="PTHR30483:SF6">
    <property type="entry name" value="PERIPLASMIC BINDING PROTEIN OF ABC TRANSPORTER FOR NATURAL AMINO ACIDS"/>
    <property type="match status" value="1"/>
</dbReference>
<dbReference type="InterPro" id="IPR028082">
    <property type="entry name" value="Peripla_BP_I"/>
</dbReference>
<evidence type="ECO:0000313" key="6">
    <source>
        <dbReference type="Proteomes" id="UP000438106"/>
    </source>
</evidence>
<gene>
    <name evidence="5" type="ORF">GO014_08950</name>
</gene>
<keyword evidence="3" id="KW-0029">Amino-acid transport</keyword>
<dbReference type="AlphaFoldDB" id="A0A7X3FR93"/>
<comment type="caution">
    <text evidence="5">The sequence shown here is derived from an EMBL/GenBank/DDBJ whole genome shotgun (WGS) entry which is preliminary data.</text>
</comment>
<evidence type="ECO:0000256" key="2">
    <source>
        <dbReference type="ARBA" id="ARBA00022729"/>
    </source>
</evidence>
<dbReference type="CDD" id="cd06339">
    <property type="entry name" value="PBP1_YraM_LppC_lipoprotein-like"/>
    <property type="match status" value="1"/>
</dbReference>
<dbReference type="Proteomes" id="UP000438106">
    <property type="component" value="Unassembled WGS sequence"/>
</dbReference>